<dbReference type="Gene3D" id="2.60.200.40">
    <property type="match status" value="1"/>
</dbReference>
<dbReference type="SMART" id="SM00046">
    <property type="entry name" value="DAGKc"/>
    <property type="match status" value="1"/>
</dbReference>
<keyword evidence="2" id="KW-0547">Nucleotide-binding</keyword>
<evidence type="ECO:0000256" key="4">
    <source>
        <dbReference type="ARBA" id="ARBA00022840"/>
    </source>
</evidence>
<dbReference type="Pfam" id="PF19279">
    <property type="entry name" value="YegS_C"/>
    <property type="match status" value="1"/>
</dbReference>
<sequence length="309" mass="32729">MTDTPKRPFAVVLNPHAGGGLARRAWPELRAELDRRGLTHTLVQADSAAAALEQLDALPPEYAVMTLGGEGTVAGVLPALIGQDRPAGRPLAMIPLGTGNDFAGMTGLRPCAFTEALDRLAFAPRQVDALRVHILTGEQAGREAALLNGLGMGFDSQVTANMTRVPARLSGLARYAWAAVVTVRELRLTEVEITVDGERLYQGPSALAAVMNGQRFGGGFQISPLSDARDGLLNVLTSTRVSRGQLVGLMLRVLRGRHLGHPAVRHAQGERAHVRWAAPQPLHLDGDLSGTVSELEVVVLPGAVTLLNA</sequence>
<keyword evidence="3 6" id="KW-0418">Kinase</keyword>
<keyword evidence="1" id="KW-0808">Transferase</keyword>
<keyword evidence="4" id="KW-0067">ATP-binding</keyword>
<dbReference type="KEGG" id="dfc:DFI_06585"/>
<dbReference type="Gene3D" id="3.40.50.10330">
    <property type="entry name" value="Probable inorganic polyphosphate/atp-NAD kinase, domain 1"/>
    <property type="match status" value="1"/>
</dbReference>
<dbReference type="PANTHER" id="PTHR12358:SF106">
    <property type="entry name" value="LIPID KINASE YEGS"/>
    <property type="match status" value="1"/>
</dbReference>
<dbReference type="AlphaFoldDB" id="A0A221SVQ3"/>
<dbReference type="InterPro" id="IPR017438">
    <property type="entry name" value="ATP-NAD_kinase_N"/>
</dbReference>
<dbReference type="STRING" id="317577.GCA_000419625_02598"/>
<evidence type="ECO:0000256" key="2">
    <source>
        <dbReference type="ARBA" id="ARBA00022741"/>
    </source>
</evidence>
<evidence type="ECO:0000313" key="7">
    <source>
        <dbReference type="Proteomes" id="UP000259030"/>
    </source>
</evidence>
<dbReference type="EMBL" id="CP021081">
    <property type="protein sequence ID" value="ASN80713.1"/>
    <property type="molecule type" value="Genomic_DNA"/>
</dbReference>
<dbReference type="Proteomes" id="UP000259030">
    <property type="component" value="Chromosome"/>
</dbReference>
<organism evidence="6 7">
    <name type="scientific">Deinococcus ficus</name>
    <dbReference type="NCBI Taxonomy" id="317577"/>
    <lineage>
        <taxon>Bacteria</taxon>
        <taxon>Thermotogati</taxon>
        <taxon>Deinococcota</taxon>
        <taxon>Deinococci</taxon>
        <taxon>Deinococcales</taxon>
        <taxon>Deinococcaceae</taxon>
        <taxon>Deinococcus</taxon>
    </lineage>
</organism>
<dbReference type="InterPro" id="IPR050187">
    <property type="entry name" value="Lipid_Phosphate_FormReg"/>
</dbReference>
<feature type="domain" description="DAGKc" evidence="5">
    <location>
        <begin position="4"/>
        <end position="136"/>
    </location>
</feature>
<evidence type="ECO:0000259" key="5">
    <source>
        <dbReference type="PROSITE" id="PS50146"/>
    </source>
</evidence>
<evidence type="ECO:0000256" key="1">
    <source>
        <dbReference type="ARBA" id="ARBA00022679"/>
    </source>
</evidence>
<evidence type="ECO:0000313" key="6">
    <source>
        <dbReference type="EMBL" id="ASN80713.1"/>
    </source>
</evidence>
<dbReference type="GO" id="GO:0005886">
    <property type="term" value="C:plasma membrane"/>
    <property type="evidence" value="ECO:0007669"/>
    <property type="project" value="TreeGrafter"/>
</dbReference>
<accession>A0A221SVQ3</accession>
<proteinExistence type="predicted"/>
<gene>
    <name evidence="6" type="ORF">DFI_06585</name>
</gene>
<dbReference type="InterPro" id="IPR001206">
    <property type="entry name" value="Diacylglycerol_kinase_cat_dom"/>
</dbReference>
<name>A0A221SVQ3_9DEIO</name>
<dbReference type="InterPro" id="IPR016064">
    <property type="entry name" value="NAD/diacylglycerol_kinase_sf"/>
</dbReference>
<dbReference type="Pfam" id="PF00781">
    <property type="entry name" value="DAGK_cat"/>
    <property type="match status" value="1"/>
</dbReference>
<dbReference type="RefSeq" id="WP_027462596.1">
    <property type="nucleotide sequence ID" value="NZ_CP021081.1"/>
</dbReference>
<dbReference type="SUPFAM" id="SSF111331">
    <property type="entry name" value="NAD kinase/diacylglycerol kinase-like"/>
    <property type="match status" value="1"/>
</dbReference>
<dbReference type="GO" id="GO:0016301">
    <property type="term" value="F:kinase activity"/>
    <property type="evidence" value="ECO:0007669"/>
    <property type="project" value="UniProtKB-KW"/>
</dbReference>
<reference evidence="6 7" key="1">
    <citation type="submission" date="2017-05" db="EMBL/GenBank/DDBJ databases">
        <title>The complete genome sequence of Deinococcus ficus isolated from the rhizosphere of the Ficus religiosa L. in Taiwan.</title>
        <authorList>
            <person name="Wu K.-M."/>
            <person name="Liao T.-L."/>
            <person name="Liu Y.-M."/>
            <person name="Young C.-C."/>
            <person name="Tsai S.-F."/>
        </authorList>
    </citation>
    <scope>NUCLEOTIDE SEQUENCE [LARGE SCALE GENOMIC DNA]</scope>
    <source>
        <strain evidence="6 7">CC-FR2-10</strain>
    </source>
</reference>
<dbReference type="PANTHER" id="PTHR12358">
    <property type="entry name" value="SPHINGOSINE KINASE"/>
    <property type="match status" value="1"/>
</dbReference>
<dbReference type="GO" id="GO:0005524">
    <property type="term" value="F:ATP binding"/>
    <property type="evidence" value="ECO:0007669"/>
    <property type="project" value="UniProtKB-KW"/>
</dbReference>
<evidence type="ECO:0000256" key="3">
    <source>
        <dbReference type="ARBA" id="ARBA00022777"/>
    </source>
</evidence>
<protein>
    <submittedName>
        <fullName evidence="6">Diacylglycerol kinase</fullName>
    </submittedName>
</protein>
<keyword evidence="7" id="KW-1185">Reference proteome</keyword>
<dbReference type="InterPro" id="IPR045540">
    <property type="entry name" value="YegS/DAGK_C"/>
</dbReference>
<dbReference type="PROSITE" id="PS50146">
    <property type="entry name" value="DAGK"/>
    <property type="match status" value="1"/>
</dbReference>